<keyword evidence="1" id="KW-0812">Transmembrane</keyword>
<name>A0A8J2Q970_9BILA</name>
<gene>
    <name evidence="3" type="ORF">CJOHNSTONI_LOCUS2583</name>
</gene>
<dbReference type="InterPro" id="IPR002938">
    <property type="entry name" value="FAD-bd"/>
</dbReference>
<evidence type="ECO:0000259" key="2">
    <source>
        <dbReference type="Pfam" id="PF01494"/>
    </source>
</evidence>
<feature type="domain" description="FAD-binding" evidence="2">
    <location>
        <begin position="25"/>
        <end position="209"/>
    </location>
</feature>
<dbReference type="GO" id="GO:0071949">
    <property type="term" value="F:FAD binding"/>
    <property type="evidence" value="ECO:0007669"/>
    <property type="project" value="InterPro"/>
</dbReference>
<dbReference type="PANTHER" id="PTHR43876:SF7">
    <property type="entry name" value="UBIQUINONE BIOSYNTHESIS MONOOXYGENASE COQ6, MITOCHONDRIAL"/>
    <property type="match status" value="1"/>
</dbReference>
<organism evidence="3 4">
    <name type="scientific">Cercopithifilaria johnstoni</name>
    <dbReference type="NCBI Taxonomy" id="2874296"/>
    <lineage>
        <taxon>Eukaryota</taxon>
        <taxon>Metazoa</taxon>
        <taxon>Ecdysozoa</taxon>
        <taxon>Nematoda</taxon>
        <taxon>Chromadorea</taxon>
        <taxon>Rhabditida</taxon>
        <taxon>Spirurina</taxon>
        <taxon>Spiruromorpha</taxon>
        <taxon>Filarioidea</taxon>
        <taxon>Onchocercidae</taxon>
        <taxon>Cercopithifilaria</taxon>
    </lineage>
</organism>
<dbReference type="Pfam" id="PF01494">
    <property type="entry name" value="FAD_binding_3"/>
    <property type="match status" value="1"/>
</dbReference>
<dbReference type="SUPFAM" id="SSF51905">
    <property type="entry name" value="FAD/NAD(P)-binding domain"/>
    <property type="match status" value="1"/>
</dbReference>
<sequence length="243" mass="26560">MISRICPLTRCSYSSTATTIGSFYDIIIIGGGMVGNAMACSLGLNERFKSKKILVLDSAEIKSPTKNSPYGNRVTAVSPASILLFQKLGIWNDLVNLRVKRVDMLQVMDSCSHSSIKFAQPDATNEVAYMIENNAIIGFLANRIKASCPNITVKRKAKVVDCSSPSGLDEFATVVLDDGTKLQTSLVIGADGARSTVRDMLKFRYTSWGYGQSAVVANLRVQAVSFCLFDYIKKLETTVFLQK</sequence>
<comment type="caution">
    <text evidence="3">The sequence shown here is derived from an EMBL/GenBank/DDBJ whole genome shotgun (WGS) entry which is preliminary data.</text>
</comment>
<dbReference type="PANTHER" id="PTHR43876">
    <property type="entry name" value="UBIQUINONE BIOSYNTHESIS MONOOXYGENASE COQ6, MITOCHONDRIAL"/>
    <property type="match status" value="1"/>
</dbReference>
<dbReference type="InterPro" id="IPR051205">
    <property type="entry name" value="UbiH/COQ6_monooxygenase"/>
</dbReference>
<dbReference type="AlphaFoldDB" id="A0A8J2Q970"/>
<dbReference type="Proteomes" id="UP000746747">
    <property type="component" value="Unassembled WGS sequence"/>
</dbReference>
<evidence type="ECO:0000313" key="3">
    <source>
        <dbReference type="EMBL" id="CAG9532255.1"/>
    </source>
</evidence>
<evidence type="ECO:0000313" key="4">
    <source>
        <dbReference type="Proteomes" id="UP000746747"/>
    </source>
</evidence>
<dbReference type="Gene3D" id="3.50.50.60">
    <property type="entry name" value="FAD/NAD(P)-binding domain"/>
    <property type="match status" value="1"/>
</dbReference>
<keyword evidence="4" id="KW-1185">Reference proteome</keyword>
<keyword evidence="1" id="KW-1133">Transmembrane helix</keyword>
<protein>
    <recommendedName>
        <fullName evidence="2">FAD-binding domain-containing protein</fullName>
    </recommendedName>
</protein>
<dbReference type="OrthoDB" id="683240at2759"/>
<dbReference type="InterPro" id="IPR036188">
    <property type="entry name" value="FAD/NAD-bd_sf"/>
</dbReference>
<accession>A0A8J2Q970</accession>
<evidence type="ECO:0000256" key="1">
    <source>
        <dbReference type="SAM" id="Phobius"/>
    </source>
</evidence>
<proteinExistence type="predicted"/>
<reference evidence="3" key="1">
    <citation type="submission" date="2021-09" db="EMBL/GenBank/DDBJ databases">
        <authorList>
            <consortium name="Pathogen Informatics"/>
        </authorList>
    </citation>
    <scope>NUCLEOTIDE SEQUENCE</scope>
</reference>
<dbReference type="GO" id="GO:0005739">
    <property type="term" value="C:mitochondrion"/>
    <property type="evidence" value="ECO:0007669"/>
    <property type="project" value="TreeGrafter"/>
</dbReference>
<feature type="transmembrane region" description="Helical" evidence="1">
    <location>
        <begin position="23"/>
        <end position="44"/>
    </location>
</feature>
<dbReference type="PRINTS" id="PR00420">
    <property type="entry name" value="RNGMNOXGNASE"/>
</dbReference>
<dbReference type="EMBL" id="CAKAEH010000922">
    <property type="protein sequence ID" value="CAG9532255.1"/>
    <property type="molecule type" value="Genomic_DNA"/>
</dbReference>
<keyword evidence="1" id="KW-0472">Membrane</keyword>